<comment type="caution">
    <text evidence="2">The sequence shown here is derived from an EMBL/GenBank/DDBJ whole genome shotgun (WGS) entry which is preliminary data.</text>
</comment>
<feature type="region of interest" description="Disordered" evidence="1">
    <location>
        <begin position="34"/>
        <end position="53"/>
    </location>
</feature>
<protein>
    <submittedName>
        <fullName evidence="2">Uncharacterized protein</fullName>
    </submittedName>
</protein>
<dbReference type="AlphaFoldDB" id="A0AAV3RW45"/>
<proteinExistence type="predicted"/>
<keyword evidence="3" id="KW-1185">Reference proteome</keyword>
<evidence type="ECO:0000313" key="2">
    <source>
        <dbReference type="EMBL" id="GAA0184547.1"/>
    </source>
</evidence>
<gene>
    <name evidence="2" type="ORF">LIER_31835</name>
</gene>
<evidence type="ECO:0000256" key="1">
    <source>
        <dbReference type="SAM" id="MobiDB-lite"/>
    </source>
</evidence>
<evidence type="ECO:0000313" key="3">
    <source>
        <dbReference type="Proteomes" id="UP001454036"/>
    </source>
</evidence>
<reference evidence="2 3" key="1">
    <citation type="submission" date="2024-01" db="EMBL/GenBank/DDBJ databases">
        <title>The complete chloroplast genome sequence of Lithospermum erythrorhizon: insights into the phylogenetic relationship among Boraginaceae species and the maternal lineages of purple gromwells.</title>
        <authorList>
            <person name="Okada T."/>
            <person name="Watanabe K."/>
        </authorList>
    </citation>
    <scope>NUCLEOTIDE SEQUENCE [LARGE SCALE GENOMIC DNA]</scope>
</reference>
<accession>A0AAV3RW45</accession>
<dbReference type="Proteomes" id="UP001454036">
    <property type="component" value="Unassembled WGS sequence"/>
</dbReference>
<feature type="compositionally biased region" description="Low complexity" evidence="1">
    <location>
        <begin position="42"/>
        <end position="52"/>
    </location>
</feature>
<dbReference type="EMBL" id="BAABME010011975">
    <property type="protein sequence ID" value="GAA0184547.1"/>
    <property type="molecule type" value="Genomic_DNA"/>
</dbReference>
<organism evidence="2 3">
    <name type="scientific">Lithospermum erythrorhizon</name>
    <name type="common">Purple gromwell</name>
    <name type="synonym">Lithospermum officinale var. erythrorhizon</name>
    <dbReference type="NCBI Taxonomy" id="34254"/>
    <lineage>
        <taxon>Eukaryota</taxon>
        <taxon>Viridiplantae</taxon>
        <taxon>Streptophyta</taxon>
        <taxon>Embryophyta</taxon>
        <taxon>Tracheophyta</taxon>
        <taxon>Spermatophyta</taxon>
        <taxon>Magnoliopsida</taxon>
        <taxon>eudicotyledons</taxon>
        <taxon>Gunneridae</taxon>
        <taxon>Pentapetalae</taxon>
        <taxon>asterids</taxon>
        <taxon>lamiids</taxon>
        <taxon>Boraginales</taxon>
        <taxon>Boraginaceae</taxon>
        <taxon>Boraginoideae</taxon>
        <taxon>Lithospermeae</taxon>
        <taxon>Lithospermum</taxon>
    </lineage>
</organism>
<name>A0AAV3RW45_LITER</name>
<sequence>MEPNFCKYHRILGHSVEKCFIFKERVMDLARKGQLPWKKSKSPPTTQPSPSSNPLKSRYLLIFWKARADYSDDEDYEVSHVCVEVDDNSTTAEALRVTTPTSSSLQTFTITFTDENLPQEDGTHNKHSMCQAISNIVPSTLRQCLKYCKDGMEKIVKAHENPFAVEEFHFADAKYYKKKGKSQHEEGLKAPQVLPVPQETISTLREAEEDLVQAFKGLTLPFTQPKKVVTTPLKGKSHVTTKGLWYTPKPPLRLLINRPKNEPETKQELPTYTRPTWAVMWRYPSKREVKDEQYPSLHITTEEEEPLPEDAISAPPGLKEDVKIIVDELKEVNLSTDDEPRPTYISALLTPEEKDESVTLLKEFKDVFAWTYKEMPRLAQRWWSITCQ</sequence>